<evidence type="ECO:0008006" key="3">
    <source>
        <dbReference type="Google" id="ProtNLM"/>
    </source>
</evidence>
<evidence type="ECO:0000313" key="2">
    <source>
        <dbReference type="Proteomes" id="UP000199699"/>
    </source>
</evidence>
<dbReference type="AlphaFoldDB" id="A0A1C6RVX7"/>
<dbReference type="InterPro" id="IPR046828">
    <property type="entry name" value="RepSA"/>
</dbReference>
<dbReference type="Proteomes" id="UP000199699">
    <property type="component" value="Unassembled WGS sequence"/>
</dbReference>
<protein>
    <recommendedName>
        <fullName evidence="3">Plasmid replication initiator protein</fullName>
    </recommendedName>
</protein>
<dbReference type="RefSeq" id="WP_091080397.1">
    <property type="nucleotide sequence ID" value="NZ_FMHT01000003.1"/>
</dbReference>
<dbReference type="STRING" id="145857.GA0070616_2228"/>
<dbReference type="Pfam" id="PF20199">
    <property type="entry name" value="RepSA"/>
    <property type="match status" value="1"/>
</dbReference>
<evidence type="ECO:0000313" key="1">
    <source>
        <dbReference type="EMBL" id="SCL21180.1"/>
    </source>
</evidence>
<sequence length="530" mass="57602">MSAPLTLHRPGLAAGRDAQALQRAAAPDFFGWLEHTRAAAGCTRPVRLTGTLTAVEPGTGRVVGERHTDELPDRTLYKACGNRRAAQCPDCAWVYAGDAFQVVRCGLTGGKTVPATVAAHPVVLATFTAPSFGAVHHRHIPRHTCGDRRRCDCRPAPCHARRTAGTCPHGQPAACFTRHDANDPQLGRPLCLACYDHDHQVVWNAFSGELWRRTKQAIERHLTALCRRRGIAPVQVVTDSGKVRRVPPVRVSHGKVAEMQRRGAVHFHVLLRLDGVDPHDRHALVPPPAGITADDLDDAVHAAARQITVTTPAHPDRPRGWPVAWGEQVDVRRIGAGDGDVTDGKVAAYLAKYATKSTEATGHCSTRLNPDTIDAYADPEGDHLARLIDSCWRLGRPTHRHSNPTATLTGERQGDLDSKPNPYAGLRRWAHMLGYGGHFLTKARRYSVTFGLLRDTRAVYRRTEDADTPDTAGTVTAGTVTVGTLAFVGSGWLTNGDTLLANTSAAQYRERQRIGREELAHEAWLSGVAA</sequence>
<dbReference type="OrthoDB" id="3203793at2"/>
<name>A0A1C6RVX7_9ACTN</name>
<accession>A0A1C6RVX7</accession>
<organism evidence="1 2">
    <name type="scientific">Micromonospora nigra</name>
    <dbReference type="NCBI Taxonomy" id="145857"/>
    <lineage>
        <taxon>Bacteria</taxon>
        <taxon>Bacillati</taxon>
        <taxon>Actinomycetota</taxon>
        <taxon>Actinomycetes</taxon>
        <taxon>Micromonosporales</taxon>
        <taxon>Micromonosporaceae</taxon>
        <taxon>Micromonospora</taxon>
    </lineage>
</organism>
<dbReference type="EMBL" id="FMHT01000003">
    <property type="protein sequence ID" value="SCL21180.1"/>
    <property type="molecule type" value="Genomic_DNA"/>
</dbReference>
<gene>
    <name evidence="1" type="ORF">GA0070616_2228</name>
</gene>
<keyword evidence="2" id="KW-1185">Reference proteome</keyword>
<reference evidence="1 2" key="1">
    <citation type="submission" date="2016-06" db="EMBL/GenBank/DDBJ databases">
        <authorList>
            <person name="Kjaerup R.B."/>
            <person name="Dalgaard T.S."/>
            <person name="Juul-Madsen H.R."/>
        </authorList>
    </citation>
    <scope>NUCLEOTIDE SEQUENCE [LARGE SCALE GENOMIC DNA]</scope>
    <source>
        <strain evidence="1 2">DSM 43818</strain>
    </source>
</reference>
<proteinExistence type="predicted"/>